<dbReference type="RefSeq" id="WP_026390499.1">
    <property type="nucleotide sequence ID" value="NZ_LR215048.1"/>
</dbReference>
<dbReference type="Proteomes" id="UP000289841">
    <property type="component" value="Chromosome"/>
</dbReference>
<name>A0A449BDD6_HAPAX</name>
<accession>A0A449BDD6</accession>
<organism evidence="1 2">
    <name type="scientific">Haploplasma axanthum</name>
    <name type="common">Acholeplasma axanthum</name>
    <dbReference type="NCBI Taxonomy" id="29552"/>
    <lineage>
        <taxon>Bacteria</taxon>
        <taxon>Bacillati</taxon>
        <taxon>Mycoplasmatota</taxon>
        <taxon>Mollicutes</taxon>
        <taxon>Acholeplasmatales</taxon>
        <taxon>Acholeplasmataceae</taxon>
        <taxon>Haploplasma</taxon>
    </lineage>
</organism>
<evidence type="ECO:0000313" key="1">
    <source>
        <dbReference type="EMBL" id="VEU80456.1"/>
    </source>
</evidence>
<dbReference type="AlphaFoldDB" id="A0A449BDD6"/>
<sequence length="206" mass="22885">MKRIKKLILIFITIGVATLIPITKTHASSGTAGTKGFTISNMIYHHDAQAGYLNLDTDDNNYGKINLWSAVYVTRTPENSMIILVLWEAEIESNKTSSAIKRFVNKEMNIVVSSNIPGVVVNSHYPNEDNYVKGKTISWSVESGASSGYMHSVASYSESDFVPEIRLISTTKGSNEVEKTSFLRITIRMIELIKHHIEGITNKKGC</sequence>
<dbReference type="KEGG" id="aaxa:NCTC10138_00827"/>
<proteinExistence type="predicted"/>
<evidence type="ECO:0000313" key="2">
    <source>
        <dbReference type="Proteomes" id="UP000289841"/>
    </source>
</evidence>
<dbReference type="STRING" id="1278311.GCA_000428705_00948"/>
<gene>
    <name evidence="1" type="ORF">NCTC10138_00827</name>
</gene>
<reference evidence="1 2" key="1">
    <citation type="submission" date="2019-01" db="EMBL/GenBank/DDBJ databases">
        <authorList>
            <consortium name="Pathogen Informatics"/>
        </authorList>
    </citation>
    <scope>NUCLEOTIDE SEQUENCE [LARGE SCALE GENOMIC DNA]</scope>
    <source>
        <strain evidence="1 2">NCTC10138</strain>
    </source>
</reference>
<keyword evidence="2" id="KW-1185">Reference proteome</keyword>
<protein>
    <submittedName>
        <fullName evidence="1">Uncharacterized protein</fullName>
    </submittedName>
</protein>
<dbReference type="EMBL" id="LR215048">
    <property type="protein sequence ID" value="VEU80456.1"/>
    <property type="molecule type" value="Genomic_DNA"/>
</dbReference>